<evidence type="ECO:0000256" key="2">
    <source>
        <dbReference type="ARBA" id="ARBA00004687"/>
    </source>
</evidence>
<keyword evidence="7 12" id="KW-0812">Transmembrane</keyword>
<evidence type="ECO:0000313" key="16">
    <source>
        <dbReference type="Proteomes" id="UP000483820"/>
    </source>
</evidence>
<evidence type="ECO:0000256" key="12">
    <source>
        <dbReference type="RuleBase" id="RU367138"/>
    </source>
</evidence>
<dbReference type="Proteomes" id="UP000483820">
    <property type="component" value="Chromosome I"/>
</dbReference>
<comment type="similarity">
    <text evidence="3 12">Belongs to the PIGG/PIGN/PIGO family. PIGN subfamily.</text>
</comment>
<dbReference type="PANTHER" id="PTHR12250:SF0">
    <property type="entry name" value="GPI ETHANOLAMINE PHOSPHATE TRANSFERASE 1"/>
    <property type="match status" value="1"/>
</dbReference>
<feature type="transmembrane region" description="Helical" evidence="12">
    <location>
        <begin position="803"/>
        <end position="822"/>
    </location>
</feature>
<evidence type="ECO:0000256" key="6">
    <source>
        <dbReference type="ARBA" id="ARBA00022679"/>
    </source>
</evidence>
<dbReference type="PANTHER" id="PTHR12250">
    <property type="entry name" value="PHOSPHATIDYLINOSITOL GLYCAN, CLASS N"/>
    <property type="match status" value="1"/>
</dbReference>
<evidence type="ECO:0000256" key="13">
    <source>
        <dbReference type="SAM" id="MobiDB-lite"/>
    </source>
</evidence>
<evidence type="ECO:0000256" key="7">
    <source>
        <dbReference type="ARBA" id="ARBA00022692"/>
    </source>
</evidence>
<evidence type="ECO:0000256" key="9">
    <source>
        <dbReference type="ARBA" id="ARBA00022989"/>
    </source>
</evidence>
<feature type="transmembrane region" description="Helical" evidence="12">
    <location>
        <begin position="575"/>
        <end position="594"/>
    </location>
</feature>
<feature type="transmembrane region" description="Helical" evidence="12">
    <location>
        <begin position="875"/>
        <end position="894"/>
    </location>
</feature>
<keyword evidence="8 12" id="KW-0256">Endoplasmic reticulum</keyword>
<feature type="transmembrane region" description="Helical" evidence="12">
    <location>
        <begin position="906"/>
        <end position="933"/>
    </location>
</feature>
<comment type="pathway">
    <text evidence="2 12">Glycolipid biosynthesis; glycosylphosphatidylinositol-anchor biosynthesis.</text>
</comment>
<dbReference type="Pfam" id="PF01663">
    <property type="entry name" value="Phosphodiest"/>
    <property type="match status" value="1"/>
</dbReference>
<dbReference type="UniPathway" id="UPA00196"/>
<gene>
    <name evidence="15" type="ORF">GCK72_000902</name>
</gene>
<dbReference type="Gene3D" id="3.40.720.10">
    <property type="entry name" value="Alkaline Phosphatase, subunit A"/>
    <property type="match status" value="2"/>
</dbReference>
<feature type="transmembrane region" description="Helical" evidence="12">
    <location>
        <begin position="627"/>
        <end position="659"/>
    </location>
</feature>
<dbReference type="InterPro" id="IPR017852">
    <property type="entry name" value="GPI_EtnP_transferase_1_C"/>
</dbReference>
<dbReference type="SUPFAM" id="SSF53649">
    <property type="entry name" value="Alkaline phosphatase-like"/>
    <property type="match status" value="1"/>
</dbReference>
<evidence type="ECO:0000259" key="14">
    <source>
        <dbReference type="Pfam" id="PF04987"/>
    </source>
</evidence>
<dbReference type="EMBL" id="WUAV01000001">
    <property type="protein sequence ID" value="KAF1769089.1"/>
    <property type="molecule type" value="Genomic_DNA"/>
</dbReference>
<evidence type="ECO:0000256" key="10">
    <source>
        <dbReference type="ARBA" id="ARBA00023136"/>
    </source>
</evidence>
<feature type="transmembrane region" description="Helical" evidence="12">
    <location>
        <begin position="842"/>
        <end position="863"/>
    </location>
</feature>
<organism evidence="15 16">
    <name type="scientific">Caenorhabditis remanei</name>
    <name type="common">Caenorhabditis vulgaris</name>
    <dbReference type="NCBI Taxonomy" id="31234"/>
    <lineage>
        <taxon>Eukaryota</taxon>
        <taxon>Metazoa</taxon>
        <taxon>Ecdysozoa</taxon>
        <taxon>Nematoda</taxon>
        <taxon>Chromadorea</taxon>
        <taxon>Rhabditida</taxon>
        <taxon>Rhabditina</taxon>
        <taxon>Rhabditomorpha</taxon>
        <taxon>Rhabditoidea</taxon>
        <taxon>Rhabditidae</taxon>
        <taxon>Peloderinae</taxon>
        <taxon>Caenorhabditis</taxon>
    </lineage>
</organism>
<dbReference type="CDD" id="cd16020">
    <property type="entry name" value="GPI_EPT_1"/>
    <property type="match status" value="1"/>
</dbReference>
<feature type="compositionally biased region" description="Basic and acidic residues" evidence="13">
    <location>
        <begin position="950"/>
        <end position="963"/>
    </location>
</feature>
<feature type="transmembrane region" description="Helical" evidence="12">
    <location>
        <begin position="62"/>
        <end position="82"/>
    </location>
</feature>
<name>A0A6A5HN60_CAERE</name>
<sequence length="963" mass="109266">MSTDKHWISEFINIIIIFVVFNQFFYVLIVLHHSEIIVFWLWTVVDILISTRGINPLMSWNILVASITVHLILIYSIFDVYYTSPLVHGIPPQFINSQSFPAKRIFIISADGLRYDTFNKYPNMSPYLHSIMNNRKGIYGLSRSHVPTESRPGHVAIFAGITEDISAVAKGWKKNPVQFDSVFNRSSNSWMWGSPDIVNLFDDLPNAKSFSYSSDEEDFASEDASKLDKWVFDHFETFLTSASTNNELKLKLNEPKSVFFLHLLGIDTNGHGNKPRSKQYIENIRVVDSGIEKVQKLVDEFFPDGKTAWLFTSDHGMTDWGSHGAGSDDEVLTPFVAWGAGIKKGGPKLDVHQIDLAPLISSLIGCPIPVNSMGILPVQMMDSKSSGYEFKAIEANFRQLKEQITFLKNAKSGRFWFTQFEKFGDKAMESLRNTLNHLGRDRRFSVATSLFAENAHLMKEAIVFYHRYDRQMLGAAVSCSFIAWIALVVSFLNDSTTKGTYKLLIPSRLFTIPFLISFLFSVYCSLSITQSIYIFLPVYLLSILENHSHLTRKAREYATLLFAKDFTKLRIVDSFMKPFVGFIGFTITICIFVLTFMDRAFLAAVFILLAFIPQFYSYPIVSYWSKTWILTCLSLCIFPFLPAVGVTTHIPLCIISPFLTAGICHRLSKRGCLARQKQLFELMVYVHSAVAIFITIVNYGFEKPPSIARWISWISIPLSLIAPSIISGPYLVDRLIAYSLCFYVPYSLLSISYESLFVLIFLFLLTLFVRFEFGHLSDVELLQLKIDATKVSSGEYVELRRTVVCVSFVLCTLFGTGNFASINSFNPSTLNLFISVFSPFTMAILLVLKLLIPILLVSSAFASIVRFDRESIQRLCCFSLIFTDFMSMCFFHQLRDDGSWLDIGMSISQFIVSMCISLALLILLSISSHLMAFDFSRRSDSTRFSPEIESISKPRKLSDDEAA</sequence>
<proteinExistence type="inferred from homology"/>
<feature type="transmembrane region" description="Helical" evidence="12">
    <location>
        <begin position="601"/>
        <end position="621"/>
    </location>
</feature>
<keyword evidence="6 12" id="KW-0808">Transferase</keyword>
<keyword evidence="9 12" id="KW-1133">Transmembrane helix</keyword>
<evidence type="ECO:0000256" key="4">
    <source>
        <dbReference type="ARBA" id="ARBA00020831"/>
    </source>
</evidence>
<accession>A0A6A5HN60</accession>
<dbReference type="GO" id="GO:0005789">
    <property type="term" value="C:endoplasmic reticulum membrane"/>
    <property type="evidence" value="ECO:0007669"/>
    <property type="project" value="UniProtKB-SubCell"/>
</dbReference>
<dbReference type="EC" id="2.-.-.-" evidence="12"/>
<evidence type="ECO:0000256" key="5">
    <source>
        <dbReference type="ARBA" id="ARBA00022502"/>
    </source>
</evidence>
<dbReference type="CTD" id="9816425"/>
<evidence type="ECO:0000256" key="8">
    <source>
        <dbReference type="ARBA" id="ARBA00022824"/>
    </source>
</evidence>
<evidence type="ECO:0000313" key="15">
    <source>
        <dbReference type="EMBL" id="KAF1769089.1"/>
    </source>
</evidence>
<comment type="caution">
    <text evidence="15">The sequence shown here is derived from an EMBL/GenBank/DDBJ whole genome shotgun (WGS) entry which is preliminary data.</text>
</comment>
<protein>
    <recommendedName>
        <fullName evidence="4 12">GPI ethanolamine phosphate transferase 1</fullName>
        <ecNumber evidence="12">2.-.-.-</ecNumber>
    </recommendedName>
</protein>
<feature type="transmembrane region" description="Helical" evidence="12">
    <location>
        <begin position="512"/>
        <end position="536"/>
    </location>
</feature>
<feature type="domain" description="GPI ethanolamine phosphate transferase 1 C-terminal" evidence="14">
    <location>
        <begin position="460"/>
        <end position="899"/>
    </location>
</feature>
<evidence type="ECO:0000256" key="3">
    <source>
        <dbReference type="ARBA" id="ARBA00008400"/>
    </source>
</evidence>
<comment type="function">
    <text evidence="12">Ethanolamine phosphate transferase involved in glycosylphosphatidylinositol-anchor biosynthesis. Transfers ethanolamine phosphate to the first alpha-1,4-linked mannose of the glycosylphosphatidylinositol precursor of GPI-anchor.</text>
</comment>
<dbReference type="RefSeq" id="XP_053591386.1">
    <property type="nucleotide sequence ID" value="XM_053722741.1"/>
</dbReference>
<evidence type="ECO:0000256" key="11">
    <source>
        <dbReference type="ARBA" id="ARBA00023180"/>
    </source>
</evidence>
<dbReference type="KEGG" id="crq:GCK72_000902"/>
<feature type="transmembrane region" description="Helical" evidence="12">
    <location>
        <begin position="679"/>
        <end position="701"/>
    </location>
</feature>
<feature type="transmembrane region" description="Helical" evidence="12">
    <location>
        <begin position="707"/>
        <end position="728"/>
    </location>
</feature>
<feature type="region of interest" description="Disordered" evidence="13">
    <location>
        <begin position="944"/>
        <end position="963"/>
    </location>
</feature>
<dbReference type="GO" id="GO:0006506">
    <property type="term" value="P:GPI anchor biosynthetic process"/>
    <property type="evidence" value="ECO:0007669"/>
    <property type="project" value="UniProtKB-UniPathway"/>
</dbReference>
<keyword evidence="5 12" id="KW-0337">GPI-anchor biosynthesis</keyword>
<dbReference type="Pfam" id="PF04987">
    <property type="entry name" value="PigN"/>
    <property type="match status" value="1"/>
</dbReference>
<dbReference type="InterPro" id="IPR017850">
    <property type="entry name" value="Alkaline_phosphatase_core_sf"/>
</dbReference>
<reference evidence="15 16" key="1">
    <citation type="submission" date="2019-12" db="EMBL/GenBank/DDBJ databases">
        <title>Chromosome-level assembly of the Caenorhabditis remanei genome.</title>
        <authorList>
            <person name="Teterina A.A."/>
            <person name="Willis J.H."/>
            <person name="Phillips P.C."/>
        </authorList>
    </citation>
    <scope>NUCLEOTIDE SEQUENCE [LARGE SCALE GENOMIC DNA]</scope>
    <source>
        <strain evidence="15 16">PX506</strain>
        <tissue evidence="15">Whole organism</tissue>
    </source>
</reference>
<dbReference type="GeneID" id="9816425"/>
<dbReference type="InterPro" id="IPR002591">
    <property type="entry name" value="Phosphodiest/P_Trfase"/>
</dbReference>
<feature type="transmembrane region" description="Helical" evidence="12">
    <location>
        <begin position="12"/>
        <end position="31"/>
    </location>
</feature>
<comment type="subcellular location">
    <subcellularLocation>
        <location evidence="1 12">Endoplasmic reticulum membrane</location>
        <topology evidence="1 12">Multi-pass membrane protein</topology>
    </subcellularLocation>
</comment>
<feature type="transmembrane region" description="Helical" evidence="12">
    <location>
        <begin position="472"/>
        <end position="492"/>
    </location>
</feature>
<dbReference type="InterPro" id="IPR007070">
    <property type="entry name" value="GPI_EtnP_transferase_1"/>
</dbReference>
<dbReference type="AlphaFoldDB" id="A0A6A5HN60"/>
<keyword evidence="11" id="KW-0325">Glycoprotein</keyword>
<dbReference type="GO" id="GO:0051377">
    <property type="term" value="F:mannose-ethanolamine phosphotransferase activity"/>
    <property type="evidence" value="ECO:0007669"/>
    <property type="project" value="UniProtKB-UniRule"/>
</dbReference>
<keyword evidence="10 12" id="KW-0472">Membrane</keyword>
<evidence type="ECO:0000256" key="1">
    <source>
        <dbReference type="ARBA" id="ARBA00004477"/>
    </source>
</evidence>
<dbReference type="InterPro" id="IPR037671">
    <property type="entry name" value="PIGN_N"/>
</dbReference>